<sequence length="282" mass="31229">MINIFLFLYCLVNSLIVDGIQDPLLEDLVQLEKVASANFAGAILQPASGTSFYGVSGALSVFNPKVENKEQMSVSAIWVLNRTPNNFNAVVVGWHVMPEIYNDDKTHLFIYWASDNLKRGCHNLQCRGFIQVDKSITPGQAFNQTSTIDGLTIMVSLGILQDPKTKNWWIYVNEKGIGYYPASLFSRLTTVDQVAWYGKTLNAMYAPSPPMGSGVLPNGILGHACYFKDLAFVNNDRKQQRFTKDMGQIKTTHPLCYSAAYYQDLQTGLSLQFGGPGGGKCN</sequence>
<accession>A0ACB0K8W1</accession>
<evidence type="ECO:0000313" key="2">
    <source>
        <dbReference type="Proteomes" id="UP001177021"/>
    </source>
</evidence>
<gene>
    <name evidence="1" type="ORF">MILVUS5_LOCUS20193</name>
</gene>
<dbReference type="EMBL" id="CASHSV030000206">
    <property type="protein sequence ID" value="CAJ2652753.1"/>
    <property type="molecule type" value="Genomic_DNA"/>
</dbReference>
<reference evidence="1" key="1">
    <citation type="submission" date="2023-10" db="EMBL/GenBank/DDBJ databases">
        <authorList>
            <person name="Rodriguez Cubillos JULIANA M."/>
            <person name="De Vega J."/>
        </authorList>
    </citation>
    <scope>NUCLEOTIDE SEQUENCE</scope>
</reference>
<proteinExistence type="predicted"/>
<evidence type="ECO:0000313" key="1">
    <source>
        <dbReference type="EMBL" id="CAJ2652753.1"/>
    </source>
</evidence>
<dbReference type="Proteomes" id="UP001177021">
    <property type="component" value="Unassembled WGS sequence"/>
</dbReference>
<comment type="caution">
    <text evidence="1">The sequence shown here is derived from an EMBL/GenBank/DDBJ whole genome shotgun (WGS) entry which is preliminary data.</text>
</comment>
<keyword evidence="2" id="KW-1185">Reference proteome</keyword>
<name>A0ACB0K8W1_TRIPR</name>
<organism evidence="1 2">
    <name type="scientific">Trifolium pratense</name>
    <name type="common">Red clover</name>
    <dbReference type="NCBI Taxonomy" id="57577"/>
    <lineage>
        <taxon>Eukaryota</taxon>
        <taxon>Viridiplantae</taxon>
        <taxon>Streptophyta</taxon>
        <taxon>Embryophyta</taxon>
        <taxon>Tracheophyta</taxon>
        <taxon>Spermatophyta</taxon>
        <taxon>Magnoliopsida</taxon>
        <taxon>eudicotyledons</taxon>
        <taxon>Gunneridae</taxon>
        <taxon>Pentapetalae</taxon>
        <taxon>rosids</taxon>
        <taxon>fabids</taxon>
        <taxon>Fabales</taxon>
        <taxon>Fabaceae</taxon>
        <taxon>Papilionoideae</taxon>
        <taxon>50 kb inversion clade</taxon>
        <taxon>NPAAA clade</taxon>
        <taxon>Hologalegina</taxon>
        <taxon>IRL clade</taxon>
        <taxon>Trifolieae</taxon>
        <taxon>Trifolium</taxon>
    </lineage>
</organism>
<protein>
    <submittedName>
        <fullName evidence="1">Uncharacterized protein</fullName>
    </submittedName>
</protein>